<keyword evidence="3" id="KW-0949">S-adenosyl-L-methionine</keyword>
<evidence type="ECO:0000256" key="2">
    <source>
        <dbReference type="ARBA" id="ARBA00022679"/>
    </source>
</evidence>
<evidence type="ECO:0000256" key="1">
    <source>
        <dbReference type="ARBA" id="ARBA00022603"/>
    </source>
</evidence>
<protein>
    <recommendedName>
        <fullName evidence="5">Protein arginine N-methyltransferase domain-containing protein</fullName>
    </recommendedName>
</protein>
<feature type="non-terminal residue" evidence="6">
    <location>
        <position position="1"/>
    </location>
</feature>
<dbReference type="InterPro" id="IPR029063">
    <property type="entry name" value="SAM-dependent_MTases_sf"/>
</dbReference>
<feature type="non-terminal residue" evidence="6">
    <location>
        <position position="354"/>
    </location>
</feature>
<dbReference type="Gene3D" id="3.40.50.150">
    <property type="entry name" value="Vaccinia Virus protein VP39"/>
    <property type="match status" value="1"/>
</dbReference>
<dbReference type="Proteomes" id="UP001434883">
    <property type="component" value="Unassembled WGS sequence"/>
</dbReference>
<keyword evidence="4" id="KW-1133">Transmembrane helix</keyword>
<feature type="domain" description="Protein arginine N-methyltransferase" evidence="5">
    <location>
        <begin position="77"/>
        <end position="232"/>
    </location>
</feature>
<keyword evidence="4" id="KW-0472">Membrane</keyword>
<comment type="caution">
    <text evidence="6">The sequence shown here is derived from an EMBL/GenBank/DDBJ whole genome shotgun (WGS) entry which is preliminary data.</text>
</comment>
<dbReference type="EMBL" id="JAHRIN010017645">
    <property type="protein sequence ID" value="MEQ2197430.1"/>
    <property type="molecule type" value="Genomic_DNA"/>
</dbReference>
<dbReference type="SUPFAM" id="SSF53335">
    <property type="entry name" value="S-adenosyl-L-methionine-dependent methyltransferases"/>
    <property type="match status" value="1"/>
</dbReference>
<evidence type="ECO:0000259" key="5">
    <source>
        <dbReference type="Pfam" id="PF22528"/>
    </source>
</evidence>
<keyword evidence="4" id="KW-0812">Transmembrane</keyword>
<dbReference type="PANTHER" id="PTHR11006">
    <property type="entry name" value="PROTEIN ARGININE N-METHYLTRANSFERASE"/>
    <property type="match status" value="1"/>
</dbReference>
<dbReference type="PANTHER" id="PTHR11006:SF4">
    <property type="entry name" value="PROTEIN ARGININE N-METHYLTRANSFERASE 7"/>
    <property type="match status" value="1"/>
</dbReference>
<dbReference type="Gene3D" id="2.70.160.11">
    <property type="entry name" value="Hnrnp arginine n-methyltransferase1"/>
    <property type="match status" value="1"/>
</dbReference>
<dbReference type="InterPro" id="IPR025799">
    <property type="entry name" value="Arg_MeTrfase"/>
</dbReference>
<reference evidence="6 7" key="1">
    <citation type="submission" date="2021-06" db="EMBL/GenBank/DDBJ databases">
        <authorList>
            <person name="Palmer J.M."/>
        </authorList>
    </citation>
    <scope>NUCLEOTIDE SEQUENCE [LARGE SCALE GENOMIC DNA]</scope>
    <source>
        <strain evidence="6 7">XC_2019</strain>
        <tissue evidence="6">Muscle</tissue>
    </source>
</reference>
<evidence type="ECO:0000256" key="3">
    <source>
        <dbReference type="ARBA" id="ARBA00022691"/>
    </source>
</evidence>
<gene>
    <name evidence="6" type="ORF">XENOCAPTIV_029296</name>
</gene>
<evidence type="ECO:0000313" key="6">
    <source>
        <dbReference type="EMBL" id="MEQ2197430.1"/>
    </source>
</evidence>
<keyword evidence="7" id="KW-1185">Reference proteome</keyword>
<accession>A0ABV0QNL2</accession>
<evidence type="ECO:0000256" key="4">
    <source>
        <dbReference type="SAM" id="Phobius"/>
    </source>
</evidence>
<keyword evidence="1" id="KW-0489">Methyltransferase</keyword>
<organism evidence="6 7">
    <name type="scientific">Xenoophorus captivus</name>
    <dbReference type="NCBI Taxonomy" id="1517983"/>
    <lineage>
        <taxon>Eukaryota</taxon>
        <taxon>Metazoa</taxon>
        <taxon>Chordata</taxon>
        <taxon>Craniata</taxon>
        <taxon>Vertebrata</taxon>
        <taxon>Euteleostomi</taxon>
        <taxon>Actinopterygii</taxon>
        <taxon>Neopterygii</taxon>
        <taxon>Teleostei</taxon>
        <taxon>Neoteleostei</taxon>
        <taxon>Acanthomorphata</taxon>
        <taxon>Ovalentaria</taxon>
        <taxon>Atherinomorphae</taxon>
        <taxon>Cyprinodontiformes</taxon>
        <taxon>Goodeidae</taxon>
        <taxon>Xenoophorus</taxon>
    </lineage>
</organism>
<keyword evidence="2" id="KW-0808">Transferase</keyword>
<name>A0ABV0QNL2_9TELE</name>
<feature type="transmembrane region" description="Helical" evidence="4">
    <location>
        <begin position="274"/>
        <end position="296"/>
    </location>
</feature>
<dbReference type="InterPro" id="IPR055135">
    <property type="entry name" value="PRMT_dom"/>
</dbReference>
<proteinExistence type="predicted"/>
<dbReference type="Pfam" id="PF22528">
    <property type="entry name" value="PRMT_C"/>
    <property type="match status" value="1"/>
</dbReference>
<sequence>SCFADMLHDHDRNEKYFKGIRAAVSRIKARGERVVVLDIGTGTGLLSMMAVTAGADFCYAVEVRKNSRFAGCEAVPHRATVYAQLVESELLWRWAQLQPVEVEGARLVPPPAVGRCPGAHSVCKTGEACSAFLIFHLQFVFTPFCILSSVDFSKPVSSAFQSHSTSFVAQFGGRAQVVLSWWDLDMDPSGTIVCSMAPSWMYPQPTMAPSVYFLPVETQVAEQEELSLTVCHDDYSLLQDVRAKTPQSRPSCTCQAHLVWNRRRSGMLTLQTSFYIPNILAKILVLMSDFVLLFLIQVLEANSVKGGVELLEIRPEQLTSQDLGGEQVPLCLLRLLLPRRAKIIRWLEAQQCRS</sequence>
<evidence type="ECO:0000313" key="7">
    <source>
        <dbReference type="Proteomes" id="UP001434883"/>
    </source>
</evidence>